<dbReference type="Proteomes" id="UP000031443">
    <property type="component" value="Unassembled WGS sequence"/>
</dbReference>
<feature type="compositionally biased region" description="Basic and acidic residues" evidence="1">
    <location>
        <begin position="118"/>
        <end position="132"/>
    </location>
</feature>
<proteinExistence type="predicted"/>
<sequence length="132" mass="14947">MHLNTVRTAFTKQGHPTREVDHILKWASQIPRENLLQYREKQLLTTYPELSPTTLHGNPHGVSNSLQPMLDGDPILKEIFLEALLLAFKQPSNISKLIIRTSSQTRIHQLKAAPDPARTTDAKPEDISPLRL</sequence>
<dbReference type="EMBL" id="KB550018">
    <property type="protein sequence ID" value="EMP30359.1"/>
    <property type="molecule type" value="Genomic_DNA"/>
</dbReference>
<name>M7B032_CHEMY</name>
<reference evidence="3" key="1">
    <citation type="journal article" date="2013" name="Nat. Genet.">
        <title>The draft genomes of soft-shell turtle and green sea turtle yield insights into the development and evolution of the turtle-specific body plan.</title>
        <authorList>
            <person name="Wang Z."/>
            <person name="Pascual-Anaya J."/>
            <person name="Zadissa A."/>
            <person name="Li W."/>
            <person name="Niimura Y."/>
            <person name="Huang Z."/>
            <person name="Li C."/>
            <person name="White S."/>
            <person name="Xiong Z."/>
            <person name="Fang D."/>
            <person name="Wang B."/>
            <person name="Ming Y."/>
            <person name="Chen Y."/>
            <person name="Zheng Y."/>
            <person name="Kuraku S."/>
            <person name="Pignatelli M."/>
            <person name="Herrero J."/>
            <person name="Beal K."/>
            <person name="Nozawa M."/>
            <person name="Li Q."/>
            <person name="Wang J."/>
            <person name="Zhang H."/>
            <person name="Yu L."/>
            <person name="Shigenobu S."/>
            <person name="Wang J."/>
            <person name="Liu J."/>
            <person name="Flicek P."/>
            <person name="Searle S."/>
            <person name="Wang J."/>
            <person name="Kuratani S."/>
            <person name="Yin Y."/>
            <person name="Aken B."/>
            <person name="Zhang G."/>
            <person name="Irie N."/>
        </authorList>
    </citation>
    <scope>NUCLEOTIDE SEQUENCE [LARGE SCALE GENOMIC DNA]</scope>
</reference>
<keyword evidence="3" id="KW-1185">Reference proteome</keyword>
<dbReference type="AlphaFoldDB" id="M7B032"/>
<protein>
    <submittedName>
        <fullName evidence="2">Uncharacterized protein</fullName>
    </submittedName>
</protein>
<gene>
    <name evidence="2" type="ORF">UY3_12520</name>
</gene>
<organism evidence="2 3">
    <name type="scientific">Chelonia mydas</name>
    <name type="common">Green sea-turtle</name>
    <name type="synonym">Chelonia agassizi</name>
    <dbReference type="NCBI Taxonomy" id="8469"/>
    <lineage>
        <taxon>Eukaryota</taxon>
        <taxon>Metazoa</taxon>
        <taxon>Chordata</taxon>
        <taxon>Craniata</taxon>
        <taxon>Vertebrata</taxon>
        <taxon>Euteleostomi</taxon>
        <taxon>Archelosauria</taxon>
        <taxon>Testudinata</taxon>
        <taxon>Testudines</taxon>
        <taxon>Cryptodira</taxon>
        <taxon>Durocryptodira</taxon>
        <taxon>Americhelydia</taxon>
        <taxon>Chelonioidea</taxon>
        <taxon>Cheloniidae</taxon>
        <taxon>Chelonia</taxon>
    </lineage>
</organism>
<evidence type="ECO:0000313" key="3">
    <source>
        <dbReference type="Proteomes" id="UP000031443"/>
    </source>
</evidence>
<evidence type="ECO:0000313" key="2">
    <source>
        <dbReference type="EMBL" id="EMP30359.1"/>
    </source>
</evidence>
<accession>M7B032</accession>
<feature type="region of interest" description="Disordered" evidence="1">
    <location>
        <begin position="109"/>
        <end position="132"/>
    </location>
</feature>
<evidence type="ECO:0000256" key="1">
    <source>
        <dbReference type="SAM" id="MobiDB-lite"/>
    </source>
</evidence>